<feature type="coiled-coil region" evidence="1">
    <location>
        <begin position="270"/>
        <end position="312"/>
    </location>
</feature>
<sequence>MQTTTIYYQGSVNNERLLTDAAYFNDINEIDKDEYDIQPTVIFTVPDNLINENTIFVTVDSIKRSDKEVYTCTFPVTLAKDFGIRQTELQYINDIMETILDTYNKTYIIDYEQVIMEYDVKYFQRLYKTRLLFSVKATICVQHYWLAKLLGAEVGKTYTSVETQNGHAITFDNKLVLNFIKTLHVFCPIIQEPTLLKTPDGKSSISKYLLIRKNLGAAPQSTVTITIGTVATIRRQYLLQGIQIQFTDENFVEIPLTDKYNLELTIGKSKRRQEFEIEKAQARQQEYQETEFKRKQEEQKEQEYQLQQLMKQNVTQEEVIQKFQQIMQIALGEELDEDDEFIPLYKDVTGQQENIKQLEDYYENEEKNAKSRYEKEQIKQEKSKRLIPLYEELHKSFGLARIQHKIKQGNYTEQEKNEMKTEDEYSRLIYLSKIVPKEVERINNEIVKLQTAYRDTLNPDMPDETLDKKLSRFKLLPEPEKQDISIDDLQTNKNQLIKGRDKILTSMAEKYTKTVIDKNKNQSQKFKQGLINSQQILERMDSALEEIMSKTETKDFPIEKVKESFSKLDNKFQKIQKTTVPYKQAAYKQKQEQLAKERNWDDIEQVWYQLFEINQDKYLKAQEDAVDKAFLEIKLKPEEYDTKPKQRRLFKDIIDKTNKDLVLKIKPQTFEEQVSDKLFELQKKEKK</sequence>
<protein>
    <submittedName>
        <fullName evidence="3">Hypothetical_protein</fullName>
    </submittedName>
</protein>
<evidence type="ECO:0000313" key="3">
    <source>
        <dbReference type="EMBL" id="CAL6011950.1"/>
    </source>
</evidence>
<dbReference type="EMBL" id="CATOUU010000042">
    <property type="protein sequence ID" value="CAI9914054.1"/>
    <property type="molecule type" value="Genomic_DNA"/>
</dbReference>
<gene>
    <name evidence="2" type="ORF">HINF_LOCUS1699</name>
    <name evidence="3" type="ORF">HINF_LOCUS23069</name>
</gene>
<keyword evidence="4" id="KW-1185">Reference proteome</keyword>
<dbReference type="EMBL" id="CAXDID020000065">
    <property type="protein sequence ID" value="CAL6011950.1"/>
    <property type="molecule type" value="Genomic_DNA"/>
</dbReference>
<evidence type="ECO:0000313" key="2">
    <source>
        <dbReference type="EMBL" id="CAI9914054.1"/>
    </source>
</evidence>
<proteinExistence type="predicted"/>
<name>A0AA86N7Y1_9EUKA</name>
<accession>A0AA86N7Y1</accession>
<reference evidence="2" key="1">
    <citation type="submission" date="2023-06" db="EMBL/GenBank/DDBJ databases">
        <authorList>
            <person name="Kurt Z."/>
        </authorList>
    </citation>
    <scope>NUCLEOTIDE SEQUENCE</scope>
</reference>
<keyword evidence="1" id="KW-0175">Coiled coil</keyword>
<evidence type="ECO:0000256" key="1">
    <source>
        <dbReference type="SAM" id="Coils"/>
    </source>
</evidence>
<reference evidence="3 4" key="2">
    <citation type="submission" date="2024-07" db="EMBL/GenBank/DDBJ databases">
        <authorList>
            <person name="Akdeniz Z."/>
        </authorList>
    </citation>
    <scope>NUCLEOTIDE SEQUENCE [LARGE SCALE GENOMIC DNA]</scope>
</reference>
<organism evidence="2">
    <name type="scientific">Hexamita inflata</name>
    <dbReference type="NCBI Taxonomy" id="28002"/>
    <lineage>
        <taxon>Eukaryota</taxon>
        <taxon>Metamonada</taxon>
        <taxon>Diplomonadida</taxon>
        <taxon>Hexamitidae</taxon>
        <taxon>Hexamitinae</taxon>
        <taxon>Hexamita</taxon>
    </lineage>
</organism>
<dbReference type="Proteomes" id="UP001642409">
    <property type="component" value="Unassembled WGS sequence"/>
</dbReference>
<evidence type="ECO:0000313" key="4">
    <source>
        <dbReference type="Proteomes" id="UP001642409"/>
    </source>
</evidence>
<comment type="caution">
    <text evidence="2">The sequence shown here is derived from an EMBL/GenBank/DDBJ whole genome shotgun (WGS) entry which is preliminary data.</text>
</comment>
<dbReference type="AlphaFoldDB" id="A0AA86N7Y1"/>